<organism evidence="1 2">
    <name type="scientific">Ficus carica</name>
    <name type="common">Common fig</name>
    <dbReference type="NCBI Taxonomy" id="3494"/>
    <lineage>
        <taxon>Eukaryota</taxon>
        <taxon>Viridiplantae</taxon>
        <taxon>Streptophyta</taxon>
        <taxon>Embryophyta</taxon>
        <taxon>Tracheophyta</taxon>
        <taxon>Spermatophyta</taxon>
        <taxon>Magnoliopsida</taxon>
        <taxon>eudicotyledons</taxon>
        <taxon>Gunneridae</taxon>
        <taxon>Pentapetalae</taxon>
        <taxon>rosids</taxon>
        <taxon>fabids</taxon>
        <taxon>Rosales</taxon>
        <taxon>Moraceae</taxon>
        <taxon>Ficeae</taxon>
        <taxon>Ficus</taxon>
    </lineage>
</organism>
<dbReference type="Proteomes" id="UP001187192">
    <property type="component" value="Unassembled WGS sequence"/>
</dbReference>
<evidence type="ECO:0000313" key="2">
    <source>
        <dbReference type="Proteomes" id="UP001187192"/>
    </source>
</evidence>
<keyword evidence="2" id="KW-1185">Reference proteome</keyword>
<sequence>MGQVHGGEGYDGGNWESETSEEYDNECYMYASNHHQIGSTNSNGLKHVESGDQYCWDDYGFCLGIQRQLDDYGTWKIADYYCVWP</sequence>
<comment type="caution">
    <text evidence="1">The sequence shown here is derived from an EMBL/GenBank/DDBJ whole genome shotgun (WGS) entry which is preliminary data.</text>
</comment>
<protein>
    <submittedName>
        <fullName evidence="1">Uncharacterized protein</fullName>
    </submittedName>
</protein>
<dbReference type="EMBL" id="BTGU01000041">
    <property type="protein sequence ID" value="GMN52256.1"/>
    <property type="molecule type" value="Genomic_DNA"/>
</dbReference>
<proteinExistence type="predicted"/>
<reference evidence="1" key="1">
    <citation type="submission" date="2023-07" db="EMBL/GenBank/DDBJ databases">
        <title>draft genome sequence of fig (Ficus carica).</title>
        <authorList>
            <person name="Takahashi T."/>
            <person name="Nishimura K."/>
        </authorList>
    </citation>
    <scope>NUCLEOTIDE SEQUENCE</scope>
</reference>
<dbReference type="AlphaFoldDB" id="A0AA88DDL7"/>
<accession>A0AA88DDL7</accession>
<name>A0AA88DDL7_FICCA</name>
<evidence type="ECO:0000313" key="1">
    <source>
        <dbReference type="EMBL" id="GMN52256.1"/>
    </source>
</evidence>
<gene>
    <name evidence="1" type="ORF">TIFTF001_021412</name>
</gene>